<protein>
    <submittedName>
        <fullName evidence="1">Uncharacterized protein</fullName>
    </submittedName>
</protein>
<dbReference type="AlphaFoldDB" id="A0A3P6AJZ8"/>
<evidence type="ECO:0000313" key="1">
    <source>
        <dbReference type="EMBL" id="VDC89489.1"/>
    </source>
</evidence>
<sequence>MPKTFFFRLITSTLTAFSLRIFPRTHSMFSTIAEEQSRIL</sequence>
<reference evidence="1" key="1">
    <citation type="submission" date="2018-11" db="EMBL/GenBank/DDBJ databases">
        <authorList>
            <consortium name="Genoscope - CEA"/>
            <person name="William W."/>
        </authorList>
    </citation>
    <scope>NUCLEOTIDE SEQUENCE</scope>
</reference>
<name>A0A3P6AJZ8_BRAOL</name>
<proteinExistence type="predicted"/>
<gene>
    <name evidence="1" type="ORF">BOLC3T14868H</name>
</gene>
<organism evidence="1">
    <name type="scientific">Brassica oleracea</name>
    <name type="common">Wild cabbage</name>
    <dbReference type="NCBI Taxonomy" id="3712"/>
    <lineage>
        <taxon>Eukaryota</taxon>
        <taxon>Viridiplantae</taxon>
        <taxon>Streptophyta</taxon>
        <taxon>Embryophyta</taxon>
        <taxon>Tracheophyta</taxon>
        <taxon>Spermatophyta</taxon>
        <taxon>Magnoliopsida</taxon>
        <taxon>eudicotyledons</taxon>
        <taxon>Gunneridae</taxon>
        <taxon>Pentapetalae</taxon>
        <taxon>rosids</taxon>
        <taxon>malvids</taxon>
        <taxon>Brassicales</taxon>
        <taxon>Brassicaceae</taxon>
        <taxon>Brassiceae</taxon>
        <taxon>Brassica</taxon>
    </lineage>
</organism>
<dbReference type="EMBL" id="LR031872">
    <property type="protein sequence ID" value="VDC89489.1"/>
    <property type="molecule type" value="Genomic_DNA"/>
</dbReference>
<accession>A0A3P6AJZ8</accession>